<accession>A0A427Y2Z2</accession>
<name>A0A427Y2Z2_9TREE</name>
<dbReference type="PANTHER" id="PTHR38703">
    <property type="entry name" value="CHROMOSOME 8, WHOLE GENOME SHOTGUN SEQUENCE"/>
    <property type="match status" value="1"/>
</dbReference>
<dbReference type="OrthoDB" id="2118965at2759"/>
<dbReference type="PANTHER" id="PTHR38703:SF1">
    <property type="entry name" value="ALLERGEN"/>
    <property type="match status" value="1"/>
</dbReference>
<comment type="caution">
    <text evidence="2">The sequence shown here is derived from an EMBL/GenBank/DDBJ whole genome shotgun (WGS) entry which is preliminary data.</text>
</comment>
<organism evidence="2 3">
    <name type="scientific">Saitozyma podzolica</name>
    <dbReference type="NCBI Taxonomy" id="1890683"/>
    <lineage>
        <taxon>Eukaryota</taxon>
        <taxon>Fungi</taxon>
        <taxon>Dikarya</taxon>
        <taxon>Basidiomycota</taxon>
        <taxon>Agaricomycotina</taxon>
        <taxon>Tremellomycetes</taxon>
        <taxon>Tremellales</taxon>
        <taxon>Trimorphomycetaceae</taxon>
        <taxon>Saitozyma</taxon>
    </lineage>
</organism>
<dbReference type="Proteomes" id="UP000279259">
    <property type="component" value="Unassembled WGS sequence"/>
</dbReference>
<dbReference type="EMBL" id="RSCD01000020">
    <property type="protein sequence ID" value="RSH85403.1"/>
    <property type="molecule type" value="Genomic_DNA"/>
</dbReference>
<dbReference type="STRING" id="1890683.A0A427Y2Z2"/>
<evidence type="ECO:0000313" key="3">
    <source>
        <dbReference type="Proteomes" id="UP000279259"/>
    </source>
</evidence>
<feature type="region of interest" description="Disordered" evidence="1">
    <location>
        <begin position="183"/>
        <end position="217"/>
    </location>
</feature>
<dbReference type="AlphaFoldDB" id="A0A427Y2Z2"/>
<reference evidence="2 3" key="1">
    <citation type="submission" date="2018-11" db="EMBL/GenBank/DDBJ databases">
        <title>Genome sequence of Saitozyma podzolica DSM 27192.</title>
        <authorList>
            <person name="Aliyu H."/>
            <person name="Gorte O."/>
            <person name="Ochsenreither K."/>
        </authorList>
    </citation>
    <scope>NUCLEOTIDE SEQUENCE [LARGE SCALE GENOMIC DNA]</scope>
    <source>
        <strain evidence="2 3">DSM 27192</strain>
    </source>
</reference>
<proteinExistence type="predicted"/>
<protein>
    <recommendedName>
        <fullName evidence="4">Allergen</fullName>
    </recommendedName>
</protein>
<sequence length="217" mass="24696">MSNVTQGVKEFFKGSHKSDSTEVCSEVAPEVVEEQVRPTEHTETAEAVDKERHIHHHQHRVQPVDDQRTLDTEHVEIISPTVVREHKEDMLPEHQQKLQEQRTIHQNRRDVGDIERSGAHLGTHVNQHEHHHIHETVQPVVQRETIQPTTVHHTIPVSEKIQEAPIVHEATNLPAISHEQFLQQKHAGSPLRHSDKGHTHQFYEGAPGVGGAKEQNA</sequence>
<gene>
    <name evidence="2" type="ORF">EHS25_004799</name>
</gene>
<keyword evidence="3" id="KW-1185">Reference proteome</keyword>
<evidence type="ECO:0000313" key="2">
    <source>
        <dbReference type="EMBL" id="RSH85403.1"/>
    </source>
</evidence>
<evidence type="ECO:0000256" key="1">
    <source>
        <dbReference type="SAM" id="MobiDB-lite"/>
    </source>
</evidence>
<evidence type="ECO:0008006" key="4">
    <source>
        <dbReference type="Google" id="ProtNLM"/>
    </source>
</evidence>